<feature type="transmembrane region" description="Helical" evidence="1">
    <location>
        <begin position="46"/>
        <end position="71"/>
    </location>
</feature>
<protein>
    <submittedName>
        <fullName evidence="2">Uncharacterized protein</fullName>
    </submittedName>
</protein>
<proteinExistence type="predicted"/>
<gene>
    <name evidence="2" type="ORF">GCM10010976_33710</name>
</gene>
<name>A0A917GY84_9FLAO</name>
<keyword evidence="3" id="KW-1185">Reference proteome</keyword>
<keyword evidence="1" id="KW-1133">Transmembrane helix</keyword>
<dbReference type="AlphaFoldDB" id="A0A917GY84"/>
<sequence length="72" mass="8400">MVGKEQFRVGLSPSKATIKNKKTNTFSEILRKFAPRKVLKRHKDSYLLYSSCMAHVWLMYGSCMAHVWLMYG</sequence>
<evidence type="ECO:0000313" key="2">
    <source>
        <dbReference type="EMBL" id="GGG60203.1"/>
    </source>
</evidence>
<organism evidence="2 3">
    <name type="scientific">Bizionia arctica</name>
    <dbReference type="NCBI Taxonomy" id="1495645"/>
    <lineage>
        <taxon>Bacteria</taxon>
        <taxon>Pseudomonadati</taxon>
        <taxon>Bacteroidota</taxon>
        <taxon>Flavobacteriia</taxon>
        <taxon>Flavobacteriales</taxon>
        <taxon>Flavobacteriaceae</taxon>
        <taxon>Bizionia</taxon>
    </lineage>
</organism>
<accession>A0A917GY84</accession>
<reference evidence="2" key="2">
    <citation type="submission" date="2020-09" db="EMBL/GenBank/DDBJ databases">
        <authorList>
            <person name="Sun Q."/>
            <person name="Zhou Y."/>
        </authorList>
    </citation>
    <scope>NUCLEOTIDE SEQUENCE</scope>
    <source>
        <strain evidence="2">CGMCC 1.12751</strain>
    </source>
</reference>
<keyword evidence="1" id="KW-0472">Membrane</keyword>
<evidence type="ECO:0000313" key="3">
    <source>
        <dbReference type="Proteomes" id="UP000625976"/>
    </source>
</evidence>
<reference evidence="2" key="1">
    <citation type="journal article" date="2014" name="Int. J. Syst. Evol. Microbiol.">
        <title>Complete genome sequence of Corynebacterium casei LMG S-19264T (=DSM 44701T), isolated from a smear-ripened cheese.</title>
        <authorList>
            <consortium name="US DOE Joint Genome Institute (JGI-PGF)"/>
            <person name="Walter F."/>
            <person name="Albersmeier A."/>
            <person name="Kalinowski J."/>
            <person name="Ruckert C."/>
        </authorList>
    </citation>
    <scope>NUCLEOTIDE SEQUENCE</scope>
    <source>
        <strain evidence="2">CGMCC 1.12751</strain>
    </source>
</reference>
<dbReference type="Proteomes" id="UP000625976">
    <property type="component" value="Unassembled WGS sequence"/>
</dbReference>
<evidence type="ECO:0000256" key="1">
    <source>
        <dbReference type="SAM" id="Phobius"/>
    </source>
</evidence>
<dbReference type="EMBL" id="BMFQ01000004">
    <property type="protein sequence ID" value="GGG60203.1"/>
    <property type="molecule type" value="Genomic_DNA"/>
</dbReference>
<keyword evidence="1" id="KW-0812">Transmembrane</keyword>
<comment type="caution">
    <text evidence="2">The sequence shown here is derived from an EMBL/GenBank/DDBJ whole genome shotgun (WGS) entry which is preliminary data.</text>
</comment>